<keyword evidence="8" id="KW-1185">Reference proteome</keyword>
<dbReference type="GO" id="GO:0008381">
    <property type="term" value="F:mechanosensitive monoatomic ion channel activity"/>
    <property type="evidence" value="ECO:0007669"/>
    <property type="project" value="InterPro"/>
</dbReference>
<organism evidence="7 8">
    <name type="scientific">Maribacter orientalis</name>
    <dbReference type="NCBI Taxonomy" id="228957"/>
    <lineage>
        <taxon>Bacteria</taxon>
        <taxon>Pseudomonadati</taxon>
        <taxon>Bacteroidota</taxon>
        <taxon>Flavobacteriia</taxon>
        <taxon>Flavobacteriales</taxon>
        <taxon>Flavobacteriaceae</taxon>
        <taxon>Maribacter</taxon>
    </lineage>
</organism>
<dbReference type="Proteomes" id="UP000198990">
    <property type="component" value="Unassembled WGS sequence"/>
</dbReference>
<feature type="transmembrane region" description="Helical" evidence="5">
    <location>
        <begin position="6"/>
        <end position="29"/>
    </location>
</feature>
<comment type="subcellular location">
    <subcellularLocation>
        <location evidence="1">Membrane</location>
    </subcellularLocation>
</comment>
<dbReference type="InterPro" id="IPR006685">
    <property type="entry name" value="MscS_channel_2nd"/>
</dbReference>
<evidence type="ECO:0000313" key="7">
    <source>
        <dbReference type="EMBL" id="SEL92774.1"/>
    </source>
</evidence>
<evidence type="ECO:0000256" key="1">
    <source>
        <dbReference type="ARBA" id="ARBA00004370"/>
    </source>
</evidence>
<protein>
    <submittedName>
        <fullName evidence="7">Mechanosensitive ion channel</fullName>
    </submittedName>
</protein>
<dbReference type="InterPro" id="IPR045275">
    <property type="entry name" value="MscS_archaea/bacteria_type"/>
</dbReference>
<dbReference type="Gene3D" id="1.10.287.1260">
    <property type="match status" value="1"/>
</dbReference>
<dbReference type="SUPFAM" id="SSF50182">
    <property type="entry name" value="Sm-like ribonucleoproteins"/>
    <property type="match status" value="1"/>
</dbReference>
<proteinExistence type="predicted"/>
<dbReference type="STRING" id="228957.SAMN04488008_10729"/>
<dbReference type="RefSeq" id="WP_245737232.1">
    <property type="nucleotide sequence ID" value="NZ_FNZN01000007.1"/>
</dbReference>
<reference evidence="8" key="1">
    <citation type="submission" date="2016-10" db="EMBL/GenBank/DDBJ databases">
        <authorList>
            <person name="Varghese N."/>
            <person name="Submissions S."/>
        </authorList>
    </citation>
    <scope>NUCLEOTIDE SEQUENCE [LARGE SCALE GENOMIC DNA]</scope>
    <source>
        <strain evidence="8">DSM 16471</strain>
    </source>
</reference>
<evidence type="ECO:0000256" key="3">
    <source>
        <dbReference type="ARBA" id="ARBA00022989"/>
    </source>
</evidence>
<dbReference type="PANTHER" id="PTHR30221:SF8">
    <property type="entry name" value="SMALL-CONDUCTANCE MECHANOSENSITIVE CHANNEL"/>
    <property type="match status" value="1"/>
</dbReference>
<evidence type="ECO:0000256" key="2">
    <source>
        <dbReference type="ARBA" id="ARBA00022692"/>
    </source>
</evidence>
<evidence type="ECO:0000259" key="6">
    <source>
        <dbReference type="Pfam" id="PF00924"/>
    </source>
</evidence>
<feature type="transmembrane region" description="Helical" evidence="5">
    <location>
        <begin position="74"/>
        <end position="95"/>
    </location>
</feature>
<dbReference type="PANTHER" id="PTHR30221">
    <property type="entry name" value="SMALL-CONDUCTANCE MECHANOSENSITIVE CHANNEL"/>
    <property type="match status" value="1"/>
</dbReference>
<name>A0A1H7U7M5_9FLAO</name>
<dbReference type="InterPro" id="IPR023408">
    <property type="entry name" value="MscS_beta-dom_sf"/>
</dbReference>
<evidence type="ECO:0000256" key="5">
    <source>
        <dbReference type="SAM" id="Phobius"/>
    </source>
</evidence>
<feature type="transmembrane region" description="Helical" evidence="5">
    <location>
        <begin position="49"/>
        <end position="68"/>
    </location>
</feature>
<keyword evidence="3 5" id="KW-1133">Transmembrane helix</keyword>
<dbReference type="Pfam" id="PF00924">
    <property type="entry name" value="MS_channel_2nd"/>
    <property type="match status" value="1"/>
</dbReference>
<dbReference type="GO" id="GO:0016020">
    <property type="term" value="C:membrane"/>
    <property type="evidence" value="ECO:0007669"/>
    <property type="project" value="UniProtKB-SubCell"/>
</dbReference>
<keyword evidence="4 5" id="KW-0472">Membrane</keyword>
<dbReference type="Gene3D" id="2.30.30.60">
    <property type="match status" value="1"/>
</dbReference>
<gene>
    <name evidence="7" type="ORF">SAMN04488008_10729</name>
</gene>
<evidence type="ECO:0000313" key="8">
    <source>
        <dbReference type="Proteomes" id="UP000198990"/>
    </source>
</evidence>
<keyword evidence="2 5" id="KW-0812">Transmembrane</keyword>
<dbReference type="AlphaFoldDB" id="A0A1H7U7M5"/>
<accession>A0A1H7U7M5</accession>
<evidence type="ECO:0000256" key="4">
    <source>
        <dbReference type="ARBA" id="ARBA00023136"/>
    </source>
</evidence>
<sequence length="165" mass="18812">MDTINIKIIESVIVIIAYILLRIILSKLIDRTIINKIVQKQRGKIIKKAINLIFFSTCSIFLLIIWGVDQSELALFISTVLTVIGIALFAQWSILSNITSSIIIFFNHTVKLEDTITIIDKDYEIEGRVSDIGLFFVILKTKESEEVSIPNNVFIQKMIKKKINV</sequence>
<dbReference type="InterPro" id="IPR010920">
    <property type="entry name" value="LSM_dom_sf"/>
</dbReference>
<dbReference type="EMBL" id="FNZN01000007">
    <property type="protein sequence ID" value="SEL92774.1"/>
    <property type="molecule type" value="Genomic_DNA"/>
</dbReference>
<feature type="domain" description="Mechanosensitive ion channel MscS" evidence="6">
    <location>
        <begin position="94"/>
        <end position="159"/>
    </location>
</feature>